<dbReference type="VEuPathDB" id="AmoebaDB:NAEGRDRAFT_79813"/>
<protein>
    <submittedName>
        <fullName evidence="1">Uncharacterized protein</fullName>
    </submittedName>
</protein>
<dbReference type="GeneID" id="8848202"/>
<gene>
    <name evidence="1" type="ORF">NAEGRDRAFT_79813</name>
</gene>
<dbReference type="RefSeq" id="XP_002676884.1">
    <property type="nucleotide sequence ID" value="XM_002676838.1"/>
</dbReference>
<accession>D2VFU3</accession>
<dbReference type="EMBL" id="GG738869">
    <property type="protein sequence ID" value="EFC44140.1"/>
    <property type="molecule type" value="Genomic_DNA"/>
</dbReference>
<name>D2VFU3_NAEGR</name>
<dbReference type="KEGG" id="ngr:NAEGRDRAFT_79813"/>
<reference evidence="1 2" key="1">
    <citation type="journal article" date="2010" name="Cell">
        <title>The genome of Naegleria gruberi illuminates early eukaryotic versatility.</title>
        <authorList>
            <person name="Fritz-Laylin L.K."/>
            <person name="Prochnik S.E."/>
            <person name="Ginger M.L."/>
            <person name="Dacks J.B."/>
            <person name="Carpenter M.L."/>
            <person name="Field M.C."/>
            <person name="Kuo A."/>
            <person name="Paredez A."/>
            <person name="Chapman J."/>
            <person name="Pham J."/>
            <person name="Shu S."/>
            <person name="Neupane R."/>
            <person name="Cipriano M."/>
            <person name="Mancuso J."/>
            <person name="Tu H."/>
            <person name="Salamov A."/>
            <person name="Lindquist E."/>
            <person name="Shapiro H."/>
            <person name="Lucas S."/>
            <person name="Grigoriev I.V."/>
            <person name="Cande W.Z."/>
            <person name="Fulton C."/>
            <person name="Rokhsar D.S."/>
            <person name="Dawson S.C."/>
        </authorList>
    </citation>
    <scope>NUCLEOTIDE SEQUENCE [LARGE SCALE GENOMIC DNA]</scope>
    <source>
        <strain evidence="1 2">NEG-M</strain>
    </source>
</reference>
<organism evidence="2">
    <name type="scientific">Naegleria gruberi</name>
    <name type="common">Amoeba</name>
    <dbReference type="NCBI Taxonomy" id="5762"/>
    <lineage>
        <taxon>Eukaryota</taxon>
        <taxon>Discoba</taxon>
        <taxon>Heterolobosea</taxon>
        <taxon>Tetramitia</taxon>
        <taxon>Eutetramitia</taxon>
        <taxon>Vahlkampfiidae</taxon>
        <taxon>Naegleria</taxon>
    </lineage>
</organism>
<dbReference type="Proteomes" id="UP000006671">
    <property type="component" value="Unassembled WGS sequence"/>
</dbReference>
<evidence type="ECO:0000313" key="1">
    <source>
        <dbReference type="EMBL" id="EFC44140.1"/>
    </source>
</evidence>
<keyword evidence="2" id="KW-1185">Reference proteome</keyword>
<proteinExistence type="predicted"/>
<dbReference type="InParanoid" id="D2VFU3"/>
<evidence type="ECO:0000313" key="2">
    <source>
        <dbReference type="Proteomes" id="UP000006671"/>
    </source>
</evidence>
<dbReference type="AlphaFoldDB" id="D2VFU3"/>
<sequence length="319" mass="37280">MSSSGYDLIAIPLETIIKLLFLDYFYDCKRKKAIKFKDYSSLFQVCNCFLGEIIAKSKEQILINDLTGRNSFLAQFNSIVDENPSLFPICKNVEVYSWFSKQSELSRNREGDVILEESNNGIGNEEDDVLEMLILTFNYHFKALFYFFQKVDSKFILNWTKESLSSLPKFILDELKVKHETRQSFKELLVYKEEELNNSTILDADFEFLNFLAMNTSDWKARTKLSNASNCHIYSSKEKYMATPRTTIYKFVYTVDKTIEEFSKAFLSYDFSGEKMVISSYWSYDPMNINHSSKKYSIVKGELVFNPNIPLISKRRSDD</sequence>